<dbReference type="GO" id="GO:0005283">
    <property type="term" value="F:amino acid:sodium symporter activity"/>
    <property type="evidence" value="ECO:0007669"/>
    <property type="project" value="TreeGrafter"/>
</dbReference>
<dbReference type="GO" id="GO:0015179">
    <property type="term" value="F:L-amino acid transmembrane transporter activity"/>
    <property type="evidence" value="ECO:0007669"/>
    <property type="project" value="TreeGrafter"/>
</dbReference>
<evidence type="ECO:0000256" key="3">
    <source>
        <dbReference type="ARBA" id="ARBA00022448"/>
    </source>
</evidence>
<feature type="transmembrane region" description="Helical" evidence="9">
    <location>
        <begin position="218"/>
        <end position="242"/>
    </location>
</feature>
<dbReference type="Pfam" id="PF00209">
    <property type="entry name" value="SNF"/>
    <property type="match status" value="2"/>
</dbReference>
<dbReference type="InterPro" id="IPR037272">
    <property type="entry name" value="SNS_sf"/>
</dbReference>
<dbReference type="GO" id="GO:0005886">
    <property type="term" value="C:plasma membrane"/>
    <property type="evidence" value="ECO:0007669"/>
    <property type="project" value="TreeGrafter"/>
</dbReference>
<dbReference type="PANTHER" id="PTHR11616">
    <property type="entry name" value="SODIUM/CHLORIDE DEPENDENT TRANSPORTER"/>
    <property type="match status" value="1"/>
</dbReference>
<protein>
    <submittedName>
        <fullName evidence="10">Uncharacterized protein</fullName>
    </submittedName>
</protein>
<evidence type="ECO:0000313" key="10">
    <source>
        <dbReference type="EMBL" id="VDN26692.1"/>
    </source>
</evidence>
<accession>A0A3P7Q473</accession>
<dbReference type="Proteomes" id="UP000271889">
    <property type="component" value="Unassembled WGS sequence"/>
</dbReference>
<keyword evidence="11" id="KW-1185">Reference proteome</keyword>
<keyword evidence="5" id="KW-0769">Symport</keyword>
<keyword evidence="8" id="KW-0325">Glycoprotein</keyword>
<gene>
    <name evidence="10" type="ORF">CGOC_LOCUS10461</name>
</gene>
<evidence type="ECO:0000256" key="9">
    <source>
        <dbReference type="SAM" id="Phobius"/>
    </source>
</evidence>
<dbReference type="EMBL" id="UYRV01111340">
    <property type="protein sequence ID" value="VDN26692.1"/>
    <property type="molecule type" value="Genomic_DNA"/>
</dbReference>
<dbReference type="AlphaFoldDB" id="A0A3P7Q473"/>
<dbReference type="SUPFAM" id="SSF161070">
    <property type="entry name" value="SNF-like"/>
    <property type="match status" value="2"/>
</dbReference>
<keyword evidence="7 9" id="KW-0472">Membrane</keyword>
<feature type="transmembrane region" description="Helical" evidence="9">
    <location>
        <begin position="143"/>
        <end position="164"/>
    </location>
</feature>
<keyword evidence="6 9" id="KW-1133">Transmembrane helix</keyword>
<evidence type="ECO:0000256" key="1">
    <source>
        <dbReference type="ARBA" id="ARBA00004141"/>
    </source>
</evidence>
<dbReference type="PROSITE" id="PS50267">
    <property type="entry name" value="NA_NEUROTRAN_SYMP_3"/>
    <property type="match status" value="1"/>
</dbReference>
<dbReference type="InterPro" id="IPR000175">
    <property type="entry name" value="Na/ntran_symport"/>
</dbReference>
<sequence length="317" mass="36587">MGGSISLSFPRCKVKWKGMNPYSLSFFPFVVYVVVVLPFIILIVLLVRLLILEGSQAALLHFFWPDWYVLRDFNVGSSALYFNHYFKYGVKPLYMHFTLYLVVSVVFTRYRAIIDFITIYTNGVHLIFVFLAEALAGVPVAPLYTGLFFLMVVLIIHSTQLFVVETIVTSLCDEFPERLRRNKRHVLTTVCATFILLSIPFCLPAGLYWLLLLAQFTITWPLAVIAFLQCMAISWAGLYWLLLLAQFTITWPLAVIAFLQCMAISWLSSPLLHLVTSLFQVYGVDNLLDNIKWMTGSYPPCYIFWKILWKFICPMVY</sequence>
<evidence type="ECO:0000256" key="2">
    <source>
        <dbReference type="ARBA" id="ARBA00006459"/>
    </source>
</evidence>
<keyword evidence="3" id="KW-0813">Transport</keyword>
<evidence type="ECO:0000256" key="4">
    <source>
        <dbReference type="ARBA" id="ARBA00022692"/>
    </source>
</evidence>
<dbReference type="GO" id="GO:0089718">
    <property type="term" value="P:amino acid import across plasma membrane"/>
    <property type="evidence" value="ECO:0007669"/>
    <property type="project" value="TreeGrafter"/>
</dbReference>
<keyword evidence="4 9" id="KW-0812">Transmembrane</keyword>
<feature type="non-terminal residue" evidence="10">
    <location>
        <position position="317"/>
    </location>
</feature>
<proteinExistence type="inferred from homology"/>
<dbReference type="PRINTS" id="PR00176">
    <property type="entry name" value="NANEUSMPORT"/>
</dbReference>
<organism evidence="10 11">
    <name type="scientific">Cylicostephanus goldi</name>
    <name type="common">Nematode worm</name>
    <dbReference type="NCBI Taxonomy" id="71465"/>
    <lineage>
        <taxon>Eukaryota</taxon>
        <taxon>Metazoa</taxon>
        <taxon>Ecdysozoa</taxon>
        <taxon>Nematoda</taxon>
        <taxon>Chromadorea</taxon>
        <taxon>Rhabditida</taxon>
        <taxon>Rhabditina</taxon>
        <taxon>Rhabditomorpha</taxon>
        <taxon>Strongyloidea</taxon>
        <taxon>Strongylidae</taxon>
        <taxon>Cylicostephanus</taxon>
    </lineage>
</organism>
<comment type="subcellular location">
    <subcellularLocation>
        <location evidence="1">Membrane</location>
        <topology evidence="1">Multi-pass membrane protein</topology>
    </subcellularLocation>
</comment>
<reference evidence="10 11" key="1">
    <citation type="submission" date="2018-11" db="EMBL/GenBank/DDBJ databases">
        <authorList>
            <consortium name="Pathogen Informatics"/>
        </authorList>
    </citation>
    <scope>NUCLEOTIDE SEQUENCE [LARGE SCALE GENOMIC DNA]</scope>
</reference>
<evidence type="ECO:0000256" key="8">
    <source>
        <dbReference type="ARBA" id="ARBA00023180"/>
    </source>
</evidence>
<feature type="transmembrane region" description="Helical" evidence="9">
    <location>
        <begin position="249"/>
        <end position="268"/>
    </location>
</feature>
<dbReference type="PANTHER" id="PTHR11616:SF321">
    <property type="entry name" value="SODIUM-DEPENDENT NUTRIENT AMINO ACID TRANSPORTER 1-RELATED"/>
    <property type="match status" value="1"/>
</dbReference>
<feature type="transmembrane region" description="Helical" evidence="9">
    <location>
        <begin position="93"/>
        <end position="110"/>
    </location>
</feature>
<evidence type="ECO:0000313" key="11">
    <source>
        <dbReference type="Proteomes" id="UP000271889"/>
    </source>
</evidence>
<comment type="similarity">
    <text evidence="2">Belongs to the sodium:neurotransmitter symporter (SNF) (TC 2.A.22) family.</text>
</comment>
<name>A0A3P7Q473_CYLGO</name>
<feature type="transmembrane region" description="Helical" evidence="9">
    <location>
        <begin position="185"/>
        <end position="212"/>
    </location>
</feature>
<evidence type="ECO:0000256" key="6">
    <source>
        <dbReference type="ARBA" id="ARBA00022989"/>
    </source>
</evidence>
<evidence type="ECO:0000256" key="7">
    <source>
        <dbReference type="ARBA" id="ARBA00023136"/>
    </source>
</evidence>
<evidence type="ECO:0000256" key="5">
    <source>
        <dbReference type="ARBA" id="ARBA00022847"/>
    </source>
</evidence>
<feature type="transmembrane region" description="Helical" evidence="9">
    <location>
        <begin position="21"/>
        <end position="51"/>
    </location>
</feature>
<dbReference type="OrthoDB" id="6581954at2759"/>